<feature type="compositionally biased region" description="Basic and acidic residues" evidence="10">
    <location>
        <begin position="266"/>
        <end position="284"/>
    </location>
</feature>
<dbReference type="Proteomes" id="UP000749559">
    <property type="component" value="Unassembled WGS sequence"/>
</dbReference>
<protein>
    <submittedName>
        <fullName evidence="12">Uncharacterized protein</fullName>
    </submittedName>
</protein>
<feature type="non-terminal residue" evidence="12">
    <location>
        <position position="1"/>
    </location>
</feature>
<reference evidence="12" key="1">
    <citation type="submission" date="2022-03" db="EMBL/GenBank/DDBJ databases">
        <authorList>
            <person name="Martin C."/>
        </authorList>
    </citation>
    <scope>NUCLEOTIDE SEQUENCE</scope>
</reference>
<feature type="transmembrane region" description="Helical" evidence="11">
    <location>
        <begin position="172"/>
        <end position="196"/>
    </location>
</feature>
<evidence type="ECO:0000256" key="7">
    <source>
        <dbReference type="ARBA" id="ARBA00023170"/>
    </source>
</evidence>
<dbReference type="PANTHER" id="PTHR22752">
    <property type="entry name" value="G PROTEIN-COUPLED RECEPTOR"/>
    <property type="match status" value="1"/>
</dbReference>
<organism evidence="12 13">
    <name type="scientific">Owenia fusiformis</name>
    <name type="common">Polychaete worm</name>
    <dbReference type="NCBI Taxonomy" id="6347"/>
    <lineage>
        <taxon>Eukaryota</taxon>
        <taxon>Metazoa</taxon>
        <taxon>Spiralia</taxon>
        <taxon>Lophotrochozoa</taxon>
        <taxon>Annelida</taxon>
        <taxon>Polychaeta</taxon>
        <taxon>Sedentaria</taxon>
        <taxon>Canalipalpata</taxon>
        <taxon>Sabellida</taxon>
        <taxon>Oweniida</taxon>
        <taxon>Oweniidae</taxon>
        <taxon>Owenia</taxon>
    </lineage>
</organism>
<dbReference type="CDD" id="cd00637">
    <property type="entry name" value="7tm_classA_rhodopsin-like"/>
    <property type="match status" value="1"/>
</dbReference>
<evidence type="ECO:0000256" key="4">
    <source>
        <dbReference type="ARBA" id="ARBA00022989"/>
    </source>
</evidence>
<feature type="transmembrane region" description="Helical" evidence="11">
    <location>
        <begin position="14"/>
        <end position="38"/>
    </location>
</feature>
<accession>A0A8J1TEW4</accession>
<keyword evidence="2" id="KW-1003">Cell membrane</keyword>
<gene>
    <name evidence="12" type="ORF">OFUS_LOCUS22761</name>
</gene>
<feature type="region of interest" description="Disordered" evidence="10">
    <location>
        <begin position="219"/>
        <end position="284"/>
    </location>
</feature>
<feature type="compositionally biased region" description="Basic and acidic residues" evidence="10">
    <location>
        <begin position="222"/>
        <end position="249"/>
    </location>
</feature>
<keyword evidence="5 9" id="KW-0297">G-protein coupled receptor</keyword>
<evidence type="ECO:0000256" key="3">
    <source>
        <dbReference type="ARBA" id="ARBA00022692"/>
    </source>
</evidence>
<proteinExistence type="inferred from homology"/>
<keyword evidence="8 9" id="KW-0807">Transducer</keyword>
<sequence length="472" mass="53531">GTRDIDRMEYPHGVPLGCLIVMCVIGVAGNMLVLLMIITRKTLRKLQNALIANLSVCDFMATGMLGLSAANLQNGDWVMGKLACKISAVCFASYCVASLSTIVNIAVNRYICIVKPHLYHCYNRTSIILIISSIWIYSFLISIPPLFGWGQIIYKHNLLTCIPDWHSSLSFLAFYATISFALPNIIVLICYLTIFLHVRKSKNKIREYGNKLELKPSTSTSEESRLRAEKNVNRTADSTKLRAMLHEDTATSGHEGSIKGDTSNTNDREHNKRQRTLDTKKTFNHSDAEFGSKCERIESIEEISSSSNTMEYNAQEIKQNTCNIKTKTLSNEENHVECDTLSTDHEFKTNAIDSTTLQKPSVPGEISSRYLKEQQPQIKKGDMNLAVQLLVIFLVYNICWGPYVIISTFITPYQKIEDWVNLFIGVFLIANSVLNPFIYFLMNKQLRKELLLVLSRCHFMNKKLKFHNSPNN</sequence>
<dbReference type="EMBL" id="CAIIXF020000011">
    <property type="protein sequence ID" value="CAH1798638.1"/>
    <property type="molecule type" value="Genomic_DNA"/>
</dbReference>
<keyword evidence="6 11" id="KW-0472">Membrane</keyword>
<dbReference type="InterPro" id="IPR000276">
    <property type="entry name" value="GPCR_Rhodpsn"/>
</dbReference>
<feature type="transmembrane region" description="Helical" evidence="11">
    <location>
        <begin position="127"/>
        <end position="152"/>
    </location>
</feature>
<keyword evidence="13" id="KW-1185">Reference proteome</keyword>
<dbReference type="GO" id="GO:0004930">
    <property type="term" value="F:G protein-coupled receptor activity"/>
    <property type="evidence" value="ECO:0007669"/>
    <property type="project" value="UniProtKB-KW"/>
</dbReference>
<evidence type="ECO:0000256" key="10">
    <source>
        <dbReference type="SAM" id="MobiDB-lite"/>
    </source>
</evidence>
<feature type="transmembrane region" description="Helical" evidence="11">
    <location>
        <begin position="422"/>
        <end position="442"/>
    </location>
</feature>
<dbReference type="SUPFAM" id="SSF81321">
    <property type="entry name" value="Family A G protein-coupled receptor-like"/>
    <property type="match status" value="1"/>
</dbReference>
<evidence type="ECO:0000256" key="9">
    <source>
        <dbReference type="RuleBase" id="RU000688"/>
    </source>
</evidence>
<evidence type="ECO:0000313" key="13">
    <source>
        <dbReference type="Proteomes" id="UP000749559"/>
    </source>
</evidence>
<dbReference type="PROSITE" id="PS50262">
    <property type="entry name" value="G_PROTEIN_RECEP_F1_2"/>
    <property type="match status" value="1"/>
</dbReference>
<evidence type="ECO:0000256" key="11">
    <source>
        <dbReference type="SAM" id="Phobius"/>
    </source>
</evidence>
<dbReference type="PROSITE" id="PS00237">
    <property type="entry name" value="G_PROTEIN_RECEP_F1_1"/>
    <property type="match status" value="1"/>
</dbReference>
<dbReference type="Pfam" id="PF00001">
    <property type="entry name" value="7tm_1"/>
    <property type="match status" value="1"/>
</dbReference>
<feature type="transmembrane region" description="Helical" evidence="11">
    <location>
        <begin position="50"/>
        <end position="70"/>
    </location>
</feature>
<dbReference type="GO" id="GO:0005886">
    <property type="term" value="C:plasma membrane"/>
    <property type="evidence" value="ECO:0007669"/>
    <property type="project" value="UniProtKB-SubCell"/>
</dbReference>
<evidence type="ECO:0000256" key="8">
    <source>
        <dbReference type="ARBA" id="ARBA00023224"/>
    </source>
</evidence>
<comment type="similarity">
    <text evidence="9">Belongs to the G-protein coupled receptor 1 family.</text>
</comment>
<feature type="transmembrane region" description="Helical" evidence="11">
    <location>
        <begin position="385"/>
        <end position="410"/>
    </location>
</feature>
<dbReference type="Gene3D" id="1.20.1070.10">
    <property type="entry name" value="Rhodopsin 7-helix transmembrane proteins"/>
    <property type="match status" value="2"/>
</dbReference>
<keyword evidence="7 9" id="KW-0675">Receptor</keyword>
<keyword evidence="3 9" id="KW-0812">Transmembrane</keyword>
<feature type="compositionally biased region" description="Polar residues" evidence="10">
    <location>
        <begin position="250"/>
        <end position="265"/>
    </location>
</feature>
<name>A0A8J1TEW4_OWEFU</name>
<comment type="caution">
    <text evidence="12">The sequence shown here is derived from an EMBL/GenBank/DDBJ whole genome shotgun (WGS) entry which is preliminary data.</text>
</comment>
<dbReference type="PRINTS" id="PR00237">
    <property type="entry name" value="GPCRRHODOPSN"/>
</dbReference>
<keyword evidence="4 11" id="KW-1133">Transmembrane helix</keyword>
<dbReference type="AlphaFoldDB" id="A0A8J1TEW4"/>
<evidence type="ECO:0000256" key="6">
    <source>
        <dbReference type="ARBA" id="ARBA00023136"/>
    </source>
</evidence>
<evidence type="ECO:0000256" key="5">
    <source>
        <dbReference type="ARBA" id="ARBA00023040"/>
    </source>
</evidence>
<dbReference type="InterPro" id="IPR017452">
    <property type="entry name" value="GPCR_Rhodpsn_7TM"/>
</dbReference>
<evidence type="ECO:0000313" key="12">
    <source>
        <dbReference type="EMBL" id="CAH1798638.1"/>
    </source>
</evidence>
<feature type="transmembrane region" description="Helical" evidence="11">
    <location>
        <begin position="86"/>
        <end position="107"/>
    </location>
</feature>
<evidence type="ECO:0000256" key="1">
    <source>
        <dbReference type="ARBA" id="ARBA00004651"/>
    </source>
</evidence>
<dbReference type="OrthoDB" id="6153266at2759"/>
<dbReference type="SMART" id="SM01381">
    <property type="entry name" value="7TM_GPCR_Srsx"/>
    <property type="match status" value="1"/>
</dbReference>
<comment type="subcellular location">
    <subcellularLocation>
        <location evidence="1">Cell membrane</location>
        <topology evidence="1">Multi-pass membrane protein</topology>
    </subcellularLocation>
</comment>
<evidence type="ECO:0000256" key="2">
    <source>
        <dbReference type="ARBA" id="ARBA00022475"/>
    </source>
</evidence>